<dbReference type="InterPro" id="IPR053008">
    <property type="entry name" value="Phomopsin_biosynth_assoc"/>
</dbReference>
<protein>
    <submittedName>
        <fullName evidence="2">Uncharacterized protein</fullName>
    </submittedName>
</protein>
<name>A0AA38XVE1_9EURO</name>
<evidence type="ECO:0000313" key="2">
    <source>
        <dbReference type="EMBL" id="KAJ9624313.1"/>
    </source>
</evidence>
<dbReference type="AlphaFoldDB" id="A0AA38XVE1"/>
<keyword evidence="1" id="KW-0812">Transmembrane</keyword>
<dbReference type="PANTHER" id="PTHR35896">
    <property type="entry name" value="IG-LIKE DOMAIN-CONTAINING PROTEIN"/>
    <property type="match status" value="1"/>
</dbReference>
<keyword evidence="1" id="KW-0472">Membrane</keyword>
<feature type="transmembrane region" description="Helical" evidence="1">
    <location>
        <begin position="43"/>
        <end position="63"/>
    </location>
</feature>
<gene>
    <name evidence="2" type="ORF">H2204_010869</name>
</gene>
<proteinExistence type="predicted"/>
<keyword evidence="3" id="KW-1185">Reference proteome</keyword>
<sequence>MDPKAKPNRSLYAPIDASDDDERLNDPLIVGVPRTKNKTVRSWMIVALTAAILSTLFVTLLVLKPSLATTDSNQQCPDHYDLDQISTTDADADHQRLSLGSDDASPCGHSRAEALAAGCVFDMLSYAWIPPDCYDAALTAEFEGLSDWRYFSQKDSASPQIPHAVVALGEHHHLFVTWEWHLRHCTYIWKRYMRATLPDGPMHSVDNVTVSDAHTLHCERLILRKDPPDLQKVNTRVRLKYLKCTRLGQ</sequence>
<keyword evidence="1" id="KW-1133">Transmembrane helix</keyword>
<comment type="caution">
    <text evidence="2">The sequence shown here is derived from an EMBL/GenBank/DDBJ whole genome shotgun (WGS) entry which is preliminary data.</text>
</comment>
<reference evidence="2" key="1">
    <citation type="submission" date="2022-10" db="EMBL/GenBank/DDBJ databases">
        <title>Culturing micro-colonial fungi from biological soil crusts in the Mojave desert and describing Neophaeococcomyces mojavensis, and introducing the new genera and species Taxawa tesnikishii.</title>
        <authorList>
            <person name="Kurbessoian T."/>
            <person name="Stajich J.E."/>
        </authorList>
    </citation>
    <scope>NUCLEOTIDE SEQUENCE</scope>
    <source>
        <strain evidence="2">TK_35</strain>
    </source>
</reference>
<evidence type="ECO:0000256" key="1">
    <source>
        <dbReference type="SAM" id="Phobius"/>
    </source>
</evidence>
<dbReference type="Proteomes" id="UP001172681">
    <property type="component" value="Unassembled WGS sequence"/>
</dbReference>
<organism evidence="2 3">
    <name type="scientific">Knufia peltigerae</name>
    <dbReference type="NCBI Taxonomy" id="1002370"/>
    <lineage>
        <taxon>Eukaryota</taxon>
        <taxon>Fungi</taxon>
        <taxon>Dikarya</taxon>
        <taxon>Ascomycota</taxon>
        <taxon>Pezizomycotina</taxon>
        <taxon>Eurotiomycetes</taxon>
        <taxon>Chaetothyriomycetidae</taxon>
        <taxon>Chaetothyriales</taxon>
        <taxon>Trichomeriaceae</taxon>
        <taxon>Knufia</taxon>
    </lineage>
</organism>
<evidence type="ECO:0000313" key="3">
    <source>
        <dbReference type="Proteomes" id="UP001172681"/>
    </source>
</evidence>
<accession>A0AA38XVE1</accession>
<dbReference type="EMBL" id="JAPDRN010000095">
    <property type="protein sequence ID" value="KAJ9624313.1"/>
    <property type="molecule type" value="Genomic_DNA"/>
</dbReference>
<dbReference type="PANTHER" id="PTHR35896:SF3">
    <property type="entry name" value="MAJOR FACILITATOR SUPERFAMILY TRANSPORTER"/>
    <property type="match status" value="1"/>
</dbReference>